<proteinExistence type="predicted"/>
<dbReference type="PANTHER" id="PTHR22940">
    <property type="entry name" value="TIMEOUT/TIMELESS-2"/>
    <property type="match status" value="1"/>
</dbReference>
<dbReference type="Pfam" id="PF26019">
    <property type="entry name" value="HTH_TIMELESS"/>
    <property type="match status" value="1"/>
</dbReference>
<feature type="compositionally biased region" description="Basic and acidic residues" evidence="1">
    <location>
        <begin position="439"/>
        <end position="450"/>
    </location>
</feature>
<evidence type="ECO:0000313" key="3">
    <source>
        <dbReference type="WBParaSite" id="PSAMB.scaffold10033size4409.g32978.t1"/>
    </source>
</evidence>
<dbReference type="WBParaSite" id="PSAMB.scaffold10033size4409.g32978.t1">
    <property type="protein sequence ID" value="PSAMB.scaffold10033size4409.g32978.t1"/>
    <property type="gene ID" value="PSAMB.scaffold10033size4409.g32978"/>
</dbReference>
<accession>A0A914UGD5</accession>
<feature type="compositionally biased region" description="Basic residues" evidence="1">
    <location>
        <begin position="304"/>
        <end position="317"/>
    </location>
</feature>
<feature type="region of interest" description="Disordered" evidence="1">
    <location>
        <begin position="304"/>
        <end position="324"/>
    </location>
</feature>
<organism evidence="2 3">
    <name type="scientific">Plectus sambesii</name>
    <dbReference type="NCBI Taxonomy" id="2011161"/>
    <lineage>
        <taxon>Eukaryota</taxon>
        <taxon>Metazoa</taxon>
        <taxon>Ecdysozoa</taxon>
        <taxon>Nematoda</taxon>
        <taxon>Chromadorea</taxon>
        <taxon>Plectida</taxon>
        <taxon>Plectina</taxon>
        <taxon>Plectoidea</taxon>
        <taxon>Plectidae</taxon>
        <taxon>Plectus</taxon>
    </lineage>
</organism>
<sequence>TPSDLALAGGERSAEQKREAEQQLATAVAHEQQKAIAAARRLPARHSNFAGSYTIKGLKAVNATKDVVVGRPINDVDKVAWLEDRKAKRRTPKNRRPFDGADRTHQSALNVRLRLKELCLRLLETAYNRLMRTAKGLISANNRRDLSMRNSDSHYLFLMRFAMEFRRLANTPLNQVSATVGVEAFHHVQTQLDSYLESARAEKTEAKRHGAKARYAIAAYKESLMTLQWMGQSGSAEDRTKADEITRHIFYVTEYRDLSASVLRKYQPAYLSKAFLRDLILATHVYLRLLEQSCKAGNIRIVQRKRRRAKPKRKQQKKAKEESETATVLTFDQLEPIWEEMSGGLSDLIQGHELPSLGQSPFDATLDVEDDAHKKFAMVRVQKALRENRPADAVAVYRAARDVWPDDDTFGARDIDPEDEFLELRDIHFADLQEVEKELEEATKKAHGESSAEQEQQNGGDIYDDEAEGGLFEEEGDWSDEEEAEEFVETETPFDFIEFVAKFARSDVLKWYTFLLKDWQLNSADLNKALVKMLHRVGFDLKMASRLYQASLFRVFENIAGRPELAELENVKEVHRFGKYLLRRFFADLATIGPKLIPELLFWKGPRESYEIDHGYGSYETRSTTSGKAMLWTEELDNELRTLHEEYVAMEEKPDGIDVADFLEHNLSQPRNRKQIVRQMKQLGLHSLGARPSKRFVVCDF</sequence>
<feature type="compositionally biased region" description="Basic and acidic residues" evidence="1">
    <location>
        <begin position="12"/>
        <end position="21"/>
    </location>
</feature>
<dbReference type="GO" id="GO:0006281">
    <property type="term" value="P:DNA repair"/>
    <property type="evidence" value="ECO:0007669"/>
    <property type="project" value="TreeGrafter"/>
</dbReference>
<keyword evidence="2" id="KW-1185">Reference proteome</keyword>
<feature type="region of interest" description="Disordered" evidence="1">
    <location>
        <begin position="1"/>
        <end position="26"/>
    </location>
</feature>
<evidence type="ECO:0000313" key="2">
    <source>
        <dbReference type="Proteomes" id="UP000887566"/>
    </source>
</evidence>
<dbReference type="Proteomes" id="UP000887566">
    <property type="component" value="Unplaced"/>
</dbReference>
<dbReference type="AlphaFoldDB" id="A0A914UGD5"/>
<dbReference type="GO" id="GO:0000076">
    <property type="term" value="P:DNA replication checkpoint signaling"/>
    <property type="evidence" value="ECO:0007669"/>
    <property type="project" value="TreeGrafter"/>
</dbReference>
<protein>
    <submittedName>
        <fullName evidence="3">Uncharacterized protein</fullName>
    </submittedName>
</protein>
<evidence type="ECO:0000256" key="1">
    <source>
        <dbReference type="SAM" id="MobiDB-lite"/>
    </source>
</evidence>
<dbReference type="PANTHER" id="PTHR22940:SF4">
    <property type="entry name" value="PROTEIN TIMELESS HOMOLOG"/>
    <property type="match status" value="1"/>
</dbReference>
<dbReference type="InterPro" id="IPR044998">
    <property type="entry name" value="Timeless"/>
</dbReference>
<dbReference type="GO" id="GO:0043111">
    <property type="term" value="P:replication fork arrest"/>
    <property type="evidence" value="ECO:0007669"/>
    <property type="project" value="TreeGrafter"/>
</dbReference>
<reference evidence="3" key="1">
    <citation type="submission" date="2022-11" db="UniProtKB">
        <authorList>
            <consortium name="WormBaseParasite"/>
        </authorList>
    </citation>
    <scope>IDENTIFICATION</scope>
</reference>
<name>A0A914UGD5_9BILA</name>
<feature type="region of interest" description="Disordered" evidence="1">
    <location>
        <begin position="439"/>
        <end position="466"/>
    </location>
</feature>
<dbReference type="GO" id="GO:0003677">
    <property type="term" value="F:DNA binding"/>
    <property type="evidence" value="ECO:0007669"/>
    <property type="project" value="TreeGrafter"/>
</dbReference>
<dbReference type="GO" id="GO:0031298">
    <property type="term" value="C:replication fork protection complex"/>
    <property type="evidence" value="ECO:0007669"/>
    <property type="project" value="TreeGrafter"/>
</dbReference>